<reference evidence="3 4" key="1">
    <citation type="journal article" date="2020" name="ISME J.">
        <title>Comparative genomics reveals insights into cyanobacterial evolution and habitat adaptation.</title>
        <authorList>
            <person name="Chen M.Y."/>
            <person name="Teng W.K."/>
            <person name="Zhao L."/>
            <person name="Hu C.X."/>
            <person name="Zhou Y.K."/>
            <person name="Han B.P."/>
            <person name="Song L.R."/>
            <person name="Shu W.S."/>
        </authorList>
    </citation>
    <scope>NUCLEOTIDE SEQUENCE [LARGE SCALE GENOMIC DNA]</scope>
    <source>
        <strain evidence="3 4">FACHB-393</strain>
    </source>
</reference>
<dbReference type="InterPro" id="IPR038670">
    <property type="entry name" value="HslJ-like_sf"/>
</dbReference>
<evidence type="ECO:0000259" key="2">
    <source>
        <dbReference type="Pfam" id="PF03724"/>
    </source>
</evidence>
<dbReference type="InterPro" id="IPR005184">
    <property type="entry name" value="DUF306_Meta_HslJ"/>
</dbReference>
<dbReference type="PANTHER" id="PTHR35535:SF1">
    <property type="entry name" value="HEAT SHOCK PROTEIN HSLJ"/>
    <property type="match status" value="1"/>
</dbReference>
<protein>
    <submittedName>
        <fullName evidence="3">META domain-containing protein</fullName>
    </submittedName>
</protein>
<dbReference type="PROSITE" id="PS51257">
    <property type="entry name" value="PROKAR_LIPOPROTEIN"/>
    <property type="match status" value="1"/>
</dbReference>
<accession>A0ABR8I1U5</accession>
<keyword evidence="1" id="KW-1133">Transmembrane helix</keyword>
<proteinExistence type="predicted"/>
<dbReference type="Gene3D" id="2.40.128.270">
    <property type="match status" value="1"/>
</dbReference>
<keyword evidence="1" id="KW-0472">Membrane</keyword>
<evidence type="ECO:0000313" key="4">
    <source>
        <dbReference type="Proteomes" id="UP000643580"/>
    </source>
</evidence>
<organism evidence="3 4">
    <name type="scientific">Nostoc foliaceum FACHB-393</name>
    <dbReference type="NCBI Taxonomy" id="2692915"/>
    <lineage>
        <taxon>Bacteria</taxon>
        <taxon>Bacillati</taxon>
        <taxon>Cyanobacteriota</taxon>
        <taxon>Cyanophyceae</taxon>
        <taxon>Nostocales</taxon>
        <taxon>Nostocaceae</taxon>
        <taxon>Nostoc</taxon>
        <taxon>Nostoc foliaceum</taxon>
    </lineage>
</organism>
<name>A0ABR8I1U5_9NOSO</name>
<dbReference type="RefSeq" id="WP_190889702.1">
    <property type="nucleotide sequence ID" value="NZ_JACJTD010000001.1"/>
</dbReference>
<feature type="transmembrane region" description="Helical" evidence="1">
    <location>
        <begin position="12"/>
        <end position="34"/>
    </location>
</feature>
<feature type="domain" description="DUF306" evidence="2">
    <location>
        <begin position="57"/>
        <end position="156"/>
    </location>
</feature>
<evidence type="ECO:0000313" key="3">
    <source>
        <dbReference type="EMBL" id="MBD2644747.1"/>
    </source>
</evidence>
<keyword evidence="4" id="KW-1185">Reference proteome</keyword>
<gene>
    <name evidence="3" type="ORF">H6G92_00495</name>
</gene>
<keyword evidence="1" id="KW-0812">Transmembrane</keyword>
<dbReference type="PANTHER" id="PTHR35535">
    <property type="entry name" value="HEAT SHOCK PROTEIN HSLJ"/>
    <property type="match status" value="1"/>
</dbReference>
<dbReference type="InterPro" id="IPR053147">
    <property type="entry name" value="Hsp_HslJ-like"/>
</dbReference>
<dbReference type="Proteomes" id="UP000643580">
    <property type="component" value="Unassembled WGS sequence"/>
</dbReference>
<sequence length="172" mass="18859">MQTKMVSLKVILIQVGFVLSIVGVALTFNLALLACTKSSSTQLPTMSSERPPQSRVALKNSSWRLERWERKGSAVALVPQTEVSLHFEDNQVNGFGGCNRFGGSFKLVDDQLSLGTLDATQKGCDPVVMNQEVQFLSALQSVRRIDSDASGRLVLFYALNADEGVLYFVPMK</sequence>
<dbReference type="EMBL" id="JACJTD010000001">
    <property type="protein sequence ID" value="MBD2644747.1"/>
    <property type="molecule type" value="Genomic_DNA"/>
</dbReference>
<evidence type="ECO:0000256" key="1">
    <source>
        <dbReference type="SAM" id="Phobius"/>
    </source>
</evidence>
<dbReference type="Pfam" id="PF03724">
    <property type="entry name" value="META"/>
    <property type="match status" value="1"/>
</dbReference>
<comment type="caution">
    <text evidence="3">The sequence shown here is derived from an EMBL/GenBank/DDBJ whole genome shotgun (WGS) entry which is preliminary data.</text>
</comment>